<dbReference type="EMBL" id="ADCX01000013">
    <property type="protein sequence ID" value="EQW12977.1"/>
    <property type="molecule type" value="Genomic_DNA"/>
</dbReference>
<dbReference type="Proteomes" id="UP000005777">
    <property type="component" value="Unassembled WGS sequence"/>
</dbReference>
<organism evidence="2 3">
    <name type="scientific">Scardovia inopinata F0304</name>
    <dbReference type="NCBI Taxonomy" id="641146"/>
    <lineage>
        <taxon>Bacteria</taxon>
        <taxon>Bacillati</taxon>
        <taxon>Actinomycetota</taxon>
        <taxon>Actinomycetes</taxon>
        <taxon>Bifidobacteriales</taxon>
        <taxon>Bifidobacteriaceae</taxon>
        <taxon>Scardovia</taxon>
    </lineage>
</organism>
<feature type="chain" id="PRO_5004806109" evidence="1">
    <location>
        <begin position="21"/>
        <end position="51"/>
    </location>
</feature>
<reference evidence="2 3" key="1">
    <citation type="submission" date="2012-01" db="EMBL/GenBank/DDBJ databases">
        <title>The Genome Sequence of Scardovia inopinata F0304.</title>
        <authorList>
            <consortium name="The Broad Institute Genome Sequencing Platform"/>
            <person name="Ward D."/>
            <person name="Earl A."/>
            <person name="Feldgarden M."/>
            <person name="Gevers D."/>
            <person name="Young S."/>
            <person name="Zeng Q."/>
            <person name="Koehrsen M."/>
            <person name="Alvarado L."/>
            <person name="Berlin A.M."/>
            <person name="Borenstein D."/>
            <person name="Chapman S.B."/>
            <person name="Chen Z."/>
            <person name="Engels R."/>
            <person name="Freedman E."/>
            <person name="Gellesch M."/>
            <person name="Goldberg J."/>
            <person name="Griggs A."/>
            <person name="Gujja S."/>
            <person name="Heilman E.R."/>
            <person name="Heiman D.I."/>
            <person name="Hepburn T.A."/>
            <person name="Howarth C."/>
            <person name="Jen D."/>
            <person name="Larson L."/>
            <person name="Mehta T."/>
            <person name="Park D."/>
            <person name="Pearson M."/>
            <person name="Richards J."/>
            <person name="Roberts A."/>
            <person name="Saif S."/>
            <person name="Shea T.D."/>
            <person name="Shenoy N."/>
            <person name="Sisk P."/>
            <person name="Stolte C."/>
            <person name="Sykes S.N."/>
            <person name="Walk T."/>
            <person name="White J."/>
            <person name="Yandava C."/>
            <person name="Izard J."/>
            <person name="Baranova O.V."/>
            <person name="Blanton J.M."/>
            <person name="Tanner A.C."/>
            <person name="Dewhirst F."/>
            <person name="Haas B."/>
            <person name="Nusbaum C."/>
            <person name="Birren B."/>
        </authorList>
    </citation>
    <scope>NUCLEOTIDE SEQUENCE [LARGE SCALE GENOMIC DNA]</scope>
    <source>
        <strain evidence="2 3">F0304</strain>
    </source>
</reference>
<keyword evidence="3" id="KW-1185">Reference proteome</keyword>
<protein>
    <submittedName>
        <fullName evidence="2">Uncharacterized protein</fullName>
    </submittedName>
</protein>
<dbReference type="HOGENOM" id="CLU_3103683_0_0_11"/>
<comment type="caution">
    <text evidence="2">The sequence shown here is derived from an EMBL/GenBank/DDBJ whole genome shotgun (WGS) entry which is preliminary data.</text>
</comment>
<dbReference type="AlphaFoldDB" id="W1MX88"/>
<evidence type="ECO:0000313" key="2">
    <source>
        <dbReference type="EMBL" id="EQW12977.1"/>
    </source>
</evidence>
<keyword evidence="1" id="KW-0732">Signal</keyword>
<sequence>MRRLCISALLCLCFVMPLFGNTSVSPLKVKDNSDSEQYVYADEEIFDYYQG</sequence>
<proteinExistence type="predicted"/>
<evidence type="ECO:0000256" key="1">
    <source>
        <dbReference type="SAM" id="SignalP"/>
    </source>
</evidence>
<evidence type="ECO:0000313" key="3">
    <source>
        <dbReference type="Proteomes" id="UP000005777"/>
    </source>
</evidence>
<accession>W1MX88</accession>
<feature type="signal peptide" evidence="1">
    <location>
        <begin position="1"/>
        <end position="20"/>
    </location>
</feature>
<name>W1MX88_SCAIO</name>
<gene>
    <name evidence="2" type="ORF">HMPREF9020_01570</name>
</gene>